<accession>A0A382NJ49</accession>
<name>A0A382NJ49_9ZZZZ</name>
<feature type="non-terminal residue" evidence="1">
    <location>
        <position position="1"/>
    </location>
</feature>
<gene>
    <name evidence="1" type="ORF">METZ01_LOCUS312576</name>
</gene>
<dbReference type="EMBL" id="UINC01100010">
    <property type="protein sequence ID" value="SVC59722.1"/>
    <property type="molecule type" value="Genomic_DNA"/>
</dbReference>
<protein>
    <submittedName>
        <fullName evidence="1">Uncharacterized protein</fullName>
    </submittedName>
</protein>
<reference evidence="1" key="1">
    <citation type="submission" date="2018-05" db="EMBL/GenBank/DDBJ databases">
        <authorList>
            <person name="Lanie J.A."/>
            <person name="Ng W.-L."/>
            <person name="Kazmierczak K.M."/>
            <person name="Andrzejewski T.M."/>
            <person name="Davidsen T.M."/>
            <person name="Wayne K.J."/>
            <person name="Tettelin H."/>
            <person name="Glass J.I."/>
            <person name="Rusch D."/>
            <person name="Podicherti R."/>
            <person name="Tsui H.-C.T."/>
            <person name="Winkler M.E."/>
        </authorList>
    </citation>
    <scope>NUCLEOTIDE SEQUENCE</scope>
</reference>
<sequence>VPQTNGTAAFVYVRVEVEDREGERLFLQPVRFEG</sequence>
<organism evidence="1">
    <name type="scientific">marine metagenome</name>
    <dbReference type="NCBI Taxonomy" id="408172"/>
    <lineage>
        <taxon>unclassified sequences</taxon>
        <taxon>metagenomes</taxon>
        <taxon>ecological metagenomes</taxon>
    </lineage>
</organism>
<evidence type="ECO:0000313" key="1">
    <source>
        <dbReference type="EMBL" id="SVC59722.1"/>
    </source>
</evidence>
<dbReference type="AlphaFoldDB" id="A0A382NJ49"/>
<proteinExistence type="predicted"/>